<feature type="transmembrane region" description="Helical" evidence="1">
    <location>
        <begin position="6"/>
        <end position="23"/>
    </location>
</feature>
<keyword evidence="1" id="KW-1133">Transmembrane helix</keyword>
<organism evidence="2 3">
    <name type="scientific">Candidatus Scatoplasma merdavium</name>
    <dbReference type="NCBI Taxonomy" id="2840932"/>
    <lineage>
        <taxon>Bacteria</taxon>
        <taxon>Bacillati</taxon>
        <taxon>Bacillota</taxon>
        <taxon>Bacilli</taxon>
        <taxon>Bacillales</taxon>
        <taxon>Candidatus Scatoplasma</taxon>
    </lineage>
</organism>
<dbReference type="Proteomes" id="UP000823629">
    <property type="component" value="Unassembled WGS sequence"/>
</dbReference>
<evidence type="ECO:0000313" key="3">
    <source>
        <dbReference type="Proteomes" id="UP000823629"/>
    </source>
</evidence>
<comment type="caution">
    <text evidence="2">The sequence shown here is derived from an EMBL/GenBank/DDBJ whole genome shotgun (WGS) entry which is preliminary data.</text>
</comment>
<keyword evidence="1" id="KW-0812">Transmembrane</keyword>
<reference evidence="2" key="1">
    <citation type="submission" date="2020-10" db="EMBL/GenBank/DDBJ databases">
        <authorList>
            <person name="Gilroy R."/>
        </authorList>
    </citation>
    <scope>NUCLEOTIDE SEQUENCE</scope>
    <source>
        <strain evidence="2">1748</strain>
    </source>
</reference>
<evidence type="ECO:0000256" key="1">
    <source>
        <dbReference type="SAM" id="Phobius"/>
    </source>
</evidence>
<accession>A0A9D9D5H5</accession>
<reference evidence="2" key="2">
    <citation type="journal article" date="2021" name="PeerJ">
        <title>Extensive microbial diversity within the chicken gut microbiome revealed by metagenomics and culture.</title>
        <authorList>
            <person name="Gilroy R."/>
            <person name="Ravi A."/>
            <person name="Getino M."/>
            <person name="Pursley I."/>
            <person name="Horton D.L."/>
            <person name="Alikhan N.F."/>
            <person name="Baker D."/>
            <person name="Gharbi K."/>
            <person name="Hall N."/>
            <person name="Watson M."/>
            <person name="Adriaenssens E.M."/>
            <person name="Foster-Nyarko E."/>
            <person name="Jarju S."/>
            <person name="Secka A."/>
            <person name="Antonio M."/>
            <person name="Oren A."/>
            <person name="Chaudhuri R.R."/>
            <person name="La Ragione R."/>
            <person name="Hildebrand F."/>
            <person name="Pallen M.J."/>
        </authorList>
    </citation>
    <scope>NUCLEOTIDE SEQUENCE</scope>
    <source>
        <strain evidence="2">1748</strain>
    </source>
</reference>
<dbReference type="AlphaFoldDB" id="A0A9D9D5H5"/>
<name>A0A9D9D5H5_9BACL</name>
<evidence type="ECO:0000313" key="2">
    <source>
        <dbReference type="EMBL" id="MBO8413885.1"/>
    </source>
</evidence>
<dbReference type="EMBL" id="JADING010000004">
    <property type="protein sequence ID" value="MBO8413885.1"/>
    <property type="molecule type" value="Genomic_DNA"/>
</dbReference>
<sequence length="157" mass="18853">YLGIILVIVLHVWISTWFDNYLLKKKIIKKKYYPISENDARILLYYKVVKPDVLLADEYYKKEHFQQEAAEIWEKKNLDFTTMFSNKDLKKNSKTANRKKLMRTNTQDITRPYKSKTITNEQAVISSQHEENLRLLKSGLISKEEFEILEDRLYKNK</sequence>
<keyword evidence="1" id="KW-0472">Membrane</keyword>
<gene>
    <name evidence="2" type="ORF">IAC78_00165</name>
</gene>
<feature type="non-terminal residue" evidence="2">
    <location>
        <position position="1"/>
    </location>
</feature>
<proteinExistence type="predicted"/>
<protein>
    <submittedName>
        <fullName evidence="2">Uncharacterized protein</fullName>
    </submittedName>
</protein>